<evidence type="ECO:0000313" key="1">
    <source>
        <dbReference type="EMBL" id="MDQ0413848.1"/>
    </source>
</evidence>
<dbReference type="InterPro" id="IPR029055">
    <property type="entry name" value="Ntn_hydrolases_N"/>
</dbReference>
<proteinExistence type="predicted"/>
<reference evidence="1 2" key="1">
    <citation type="submission" date="2023-07" db="EMBL/GenBank/DDBJ databases">
        <title>Genomic Encyclopedia of Type Strains, Phase IV (KMG-IV): sequencing the most valuable type-strain genomes for metagenomic binning, comparative biology and taxonomic classification.</title>
        <authorList>
            <person name="Goeker M."/>
        </authorList>
    </citation>
    <scope>NUCLEOTIDE SEQUENCE [LARGE SCALE GENOMIC DNA]</scope>
    <source>
        <strain evidence="1 2">DSM 19598</strain>
    </source>
</reference>
<keyword evidence="2" id="KW-1185">Reference proteome</keyword>
<dbReference type="Pfam" id="PF01019">
    <property type="entry name" value="G_glu_transpept"/>
    <property type="match status" value="1"/>
</dbReference>
<evidence type="ECO:0000313" key="2">
    <source>
        <dbReference type="Proteomes" id="UP001242313"/>
    </source>
</evidence>
<dbReference type="EMBL" id="JAUSUN010000010">
    <property type="protein sequence ID" value="MDQ0413848.1"/>
    <property type="molecule type" value="Genomic_DNA"/>
</dbReference>
<organism evidence="1 2">
    <name type="scientific">Mesobacillus stamsii</name>
    <dbReference type="NCBI Taxonomy" id="225347"/>
    <lineage>
        <taxon>Bacteria</taxon>
        <taxon>Bacillati</taxon>
        <taxon>Bacillota</taxon>
        <taxon>Bacilli</taxon>
        <taxon>Bacillales</taxon>
        <taxon>Bacillaceae</taxon>
        <taxon>Mesobacillus</taxon>
    </lineage>
</organism>
<sequence length="266" mass="28831">MSLHTYPYPSQRMAAVARNGMVATSQPLAAQAGLEMLKKGGNAIDAAIATAACLTVVEPTSNGIGGDAFALVWVKDKLYGLNASGPAPQSISIEKVKELGHEKMPSHGWIPVTVPGAPSAWAELSKKFGRLPLTEVLQPAIDYARNGYPLTPILAKYWKGAYNAYKSRFQGKEFAEWFRVFAPEGRAPEAGEMWKSADHADTLQEIAETNGESFYRGALAEKIATAATTAGAFLSKSDLENYYPQWVEPISVAYRGHEIWEIPPNG</sequence>
<dbReference type="PANTHER" id="PTHR43881">
    <property type="entry name" value="GAMMA-GLUTAMYLTRANSPEPTIDASE (AFU_ORTHOLOGUE AFUA_4G13580)"/>
    <property type="match status" value="1"/>
</dbReference>
<accession>A0ABU0FVB1</accession>
<dbReference type="PRINTS" id="PR01210">
    <property type="entry name" value="GGTRANSPTASE"/>
</dbReference>
<comment type="caution">
    <text evidence="1">The sequence shown here is derived from an EMBL/GenBank/DDBJ whole genome shotgun (WGS) entry which is preliminary data.</text>
</comment>
<dbReference type="SUPFAM" id="SSF56235">
    <property type="entry name" value="N-terminal nucleophile aminohydrolases (Ntn hydrolases)"/>
    <property type="match status" value="1"/>
</dbReference>
<protein>
    <submittedName>
        <fullName evidence="1">Gamma-glutamyltranspeptidase</fullName>
    </submittedName>
</protein>
<dbReference type="PANTHER" id="PTHR43881:SF1">
    <property type="entry name" value="GAMMA-GLUTAMYLTRANSPEPTIDASE (AFU_ORTHOLOGUE AFUA_4G13580)"/>
    <property type="match status" value="1"/>
</dbReference>
<name>A0ABU0FVB1_9BACI</name>
<dbReference type="Proteomes" id="UP001242313">
    <property type="component" value="Unassembled WGS sequence"/>
</dbReference>
<dbReference type="InterPro" id="IPR052896">
    <property type="entry name" value="GGT-like_enzyme"/>
</dbReference>
<gene>
    <name evidence="1" type="ORF">J2S25_002054</name>
</gene>